<dbReference type="Gene3D" id="1.10.530.10">
    <property type="match status" value="1"/>
</dbReference>
<keyword evidence="2" id="KW-1185">Reference proteome</keyword>
<reference evidence="1 2" key="1">
    <citation type="submission" date="2012-03" db="EMBL/GenBank/DDBJ databases">
        <title>The Genome Sequence of Bartonella melophagi K-2C.</title>
        <authorList>
            <consortium name="The Broad Institute Genome Sequencing Platform"/>
            <consortium name="The Broad Institute Genome Sequencing Center for Infectious Disease"/>
            <person name="Feldgarden M."/>
            <person name="Kirby J."/>
            <person name="Kosoy M."/>
            <person name="Birtles R."/>
            <person name="Probert W.S."/>
            <person name="Chiaraviglio L."/>
            <person name="Young S.K."/>
            <person name="Zeng Q."/>
            <person name="Gargeya S."/>
            <person name="Fitzgerald M."/>
            <person name="Haas B."/>
            <person name="Abouelleil A."/>
            <person name="Alvarado L."/>
            <person name="Arachchi H.M."/>
            <person name="Berlin A."/>
            <person name="Chapman S.B."/>
            <person name="Gearin G."/>
            <person name="Goldberg J."/>
            <person name="Griggs A."/>
            <person name="Gujja S."/>
            <person name="Hansen M."/>
            <person name="Heiman D."/>
            <person name="Howarth C."/>
            <person name="Larimer J."/>
            <person name="Lui A."/>
            <person name="MacDonald P.J.P."/>
            <person name="McCowen C."/>
            <person name="Montmayeur A."/>
            <person name="Murphy C."/>
            <person name="Neiman D."/>
            <person name="Pearson M."/>
            <person name="Priest M."/>
            <person name="Roberts A."/>
            <person name="Saif S."/>
            <person name="Shea T."/>
            <person name="Sisk P."/>
            <person name="Stolte C."/>
            <person name="Sykes S."/>
            <person name="Wortman J."/>
            <person name="Nusbaum C."/>
            <person name="Birren B."/>
        </authorList>
    </citation>
    <scope>NUCLEOTIDE SEQUENCE [LARGE SCALE GENOMIC DNA]</scope>
    <source>
        <strain evidence="1 2">K-2C</strain>
    </source>
</reference>
<dbReference type="InterPro" id="IPR023346">
    <property type="entry name" value="Lysozyme-like_dom_sf"/>
</dbReference>
<dbReference type="HOGENOM" id="CLU_176081_0_0_5"/>
<dbReference type="AlphaFoldDB" id="J0QRR8"/>
<dbReference type="Proteomes" id="UP000009017">
    <property type="component" value="Unassembled WGS sequence"/>
</dbReference>
<dbReference type="EMBL" id="AIMA01000020">
    <property type="protein sequence ID" value="EJF88521.1"/>
    <property type="molecule type" value="Genomic_DNA"/>
</dbReference>
<comment type="caution">
    <text evidence="1">The sequence shown here is derived from an EMBL/GenBank/DDBJ whole genome shotgun (WGS) entry which is preliminary data.</text>
</comment>
<organism evidence="1 2">
    <name type="scientific">Bartonella melophagi K-2C</name>
    <dbReference type="NCBI Taxonomy" id="1094557"/>
    <lineage>
        <taxon>Bacteria</taxon>
        <taxon>Pseudomonadati</taxon>
        <taxon>Pseudomonadota</taxon>
        <taxon>Alphaproteobacteria</taxon>
        <taxon>Hyphomicrobiales</taxon>
        <taxon>Bartonellaceae</taxon>
        <taxon>Bartonella</taxon>
    </lineage>
</organism>
<sequence>MQINYFHHRKHFSSVIEMLQLHVNVDYAARFLRSLRQKESNWTMAVVRYYAGPNNDPAQRGYICRVMRNMIVNGFGQ</sequence>
<protein>
    <recommendedName>
        <fullName evidence="3">Transglycosylase SLT domain-containing protein</fullName>
    </recommendedName>
</protein>
<dbReference type="SUPFAM" id="SSF53955">
    <property type="entry name" value="Lysozyme-like"/>
    <property type="match status" value="1"/>
</dbReference>
<gene>
    <name evidence="1" type="ORF">ME3_01073</name>
</gene>
<evidence type="ECO:0008006" key="3">
    <source>
        <dbReference type="Google" id="ProtNLM"/>
    </source>
</evidence>
<proteinExistence type="predicted"/>
<evidence type="ECO:0000313" key="1">
    <source>
        <dbReference type="EMBL" id="EJF88521.1"/>
    </source>
</evidence>
<dbReference type="PATRIC" id="fig|1094557.3.peg.1119"/>
<dbReference type="eggNOG" id="COG0741">
    <property type="taxonomic scope" value="Bacteria"/>
</dbReference>
<evidence type="ECO:0000313" key="2">
    <source>
        <dbReference type="Proteomes" id="UP000009017"/>
    </source>
</evidence>
<accession>J0QRR8</accession>
<name>J0QRR8_9HYPH</name>